<organism evidence="13 14">
    <name type="scientific">Acidovorax facilis</name>
    <dbReference type="NCBI Taxonomy" id="12917"/>
    <lineage>
        <taxon>Bacteria</taxon>
        <taxon>Pseudomonadati</taxon>
        <taxon>Pseudomonadota</taxon>
        <taxon>Betaproteobacteria</taxon>
        <taxon>Burkholderiales</taxon>
        <taxon>Comamonadaceae</taxon>
        <taxon>Acidovorax</taxon>
    </lineage>
</organism>
<comment type="subunit">
    <text evidence="2">Homotrimer.</text>
</comment>
<evidence type="ECO:0000256" key="6">
    <source>
        <dbReference type="ARBA" id="ARBA00022729"/>
    </source>
</evidence>
<keyword evidence="10" id="KW-0998">Cell outer membrane</keyword>
<evidence type="ECO:0000256" key="9">
    <source>
        <dbReference type="ARBA" id="ARBA00023136"/>
    </source>
</evidence>
<keyword evidence="9" id="KW-0472">Membrane</keyword>
<keyword evidence="7" id="KW-0406">Ion transport</keyword>
<feature type="signal peptide" evidence="11">
    <location>
        <begin position="1"/>
        <end position="37"/>
    </location>
</feature>
<dbReference type="InterPro" id="IPR023614">
    <property type="entry name" value="Porin_dom_sf"/>
</dbReference>
<dbReference type="PANTHER" id="PTHR34501:SF9">
    <property type="entry name" value="MAJOR OUTER MEMBRANE PROTEIN P.IA"/>
    <property type="match status" value="1"/>
</dbReference>
<dbReference type="Pfam" id="PF13609">
    <property type="entry name" value="Porin_4"/>
    <property type="match status" value="1"/>
</dbReference>
<keyword evidence="8" id="KW-0626">Porin</keyword>
<evidence type="ECO:0000256" key="3">
    <source>
        <dbReference type="ARBA" id="ARBA00022448"/>
    </source>
</evidence>
<dbReference type="Gene3D" id="2.40.160.10">
    <property type="entry name" value="Porin"/>
    <property type="match status" value="1"/>
</dbReference>
<protein>
    <submittedName>
        <fullName evidence="13">Porin</fullName>
    </submittedName>
</protein>
<dbReference type="EMBL" id="JBHSAJ010000047">
    <property type="protein sequence ID" value="MFC3936003.1"/>
    <property type="molecule type" value="Genomic_DNA"/>
</dbReference>
<evidence type="ECO:0000313" key="14">
    <source>
        <dbReference type="Proteomes" id="UP001595693"/>
    </source>
</evidence>
<feature type="chain" id="PRO_5045888173" evidence="11">
    <location>
        <begin position="38"/>
        <end position="346"/>
    </location>
</feature>
<dbReference type="InterPro" id="IPR033900">
    <property type="entry name" value="Gram_neg_porin_domain"/>
</dbReference>
<evidence type="ECO:0000256" key="7">
    <source>
        <dbReference type="ARBA" id="ARBA00023065"/>
    </source>
</evidence>
<gene>
    <name evidence="13" type="ORF">ACFOW3_15435</name>
</gene>
<keyword evidence="6 11" id="KW-0732">Signal</keyword>
<reference evidence="14" key="1">
    <citation type="journal article" date="2019" name="Int. J. Syst. Evol. Microbiol.">
        <title>The Global Catalogue of Microorganisms (GCM) 10K type strain sequencing project: providing services to taxonomists for standard genome sequencing and annotation.</title>
        <authorList>
            <consortium name="The Broad Institute Genomics Platform"/>
            <consortium name="The Broad Institute Genome Sequencing Center for Infectious Disease"/>
            <person name="Wu L."/>
            <person name="Ma J."/>
        </authorList>
    </citation>
    <scope>NUCLEOTIDE SEQUENCE [LARGE SCALE GENOMIC DNA]</scope>
    <source>
        <strain evidence="14">CCUG 2113</strain>
    </source>
</reference>
<keyword evidence="3" id="KW-0813">Transport</keyword>
<evidence type="ECO:0000256" key="8">
    <source>
        <dbReference type="ARBA" id="ARBA00023114"/>
    </source>
</evidence>
<dbReference type="RefSeq" id="WP_055393641.1">
    <property type="nucleotide sequence ID" value="NZ_JAMXAX010000087.1"/>
</dbReference>
<evidence type="ECO:0000259" key="12">
    <source>
        <dbReference type="Pfam" id="PF13609"/>
    </source>
</evidence>
<evidence type="ECO:0000256" key="4">
    <source>
        <dbReference type="ARBA" id="ARBA00022452"/>
    </source>
</evidence>
<evidence type="ECO:0000256" key="1">
    <source>
        <dbReference type="ARBA" id="ARBA00004571"/>
    </source>
</evidence>
<feature type="domain" description="Porin" evidence="12">
    <location>
        <begin position="26"/>
        <end position="331"/>
    </location>
</feature>
<dbReference type="PANTHER" id="PTHR34501">
    <property type="entry name" value="PROTEIN YDDL-RELATED"/>
    <property type="match status" value="1"/>
</dbReference>
<evidence type="ECO:0000313" key="13">
    <source>
        <dbReference type="EMBL" id="MFC3936003.1"/>
    </source>
</evidence>
<sequence length="346" mass="36348">MKRHFLASTACPTSSAPHTALLCVALASVGACGAAQAQSSMTIYGIVDQGLARANGGTTPGALLPGRGVAPRVWTMKAGNTSRLGFMGREDMGGGLYSRFQIEHRFAADTGAPSNPSIYWLGRSVVAVGSKQWGEVYAGREYSAAYTVALNADPTYWSYVSQLGSAYTYANYTPVAAPAEASNIRWANAVGYKSPVISGVSMEIAGAFGEGVRSNATSGNLQYKNGPVWVGAAFDRLDSSTHLALVAGGYDFGVVHTKASYSRAKGGVNGDATAYSVSAMVPLSFGRTYLMVGHLKPATQLDSQMIGAGLQYDLSKRTLLYTNLGTAKRDGLTRTTAIDFGVKHTF</sequence>
<accession>A0ABV8DBR7</accession>
<dbReference type="SUPFAM" id="SSF56935">
    <property type="entry name" value="Porins"/>
    <property type="match status" value="1"/>
</dbReference>
<evidence type="ECO:0000256" key="10">
    <source>
        <dbReference type="ARBA" id="ARBA00023237"/>
    </source>
</evidence>
<keyword evidence="14" id="KW-1185">Reference proteome</keyword>
<evidence type="ECO:0000256" key="2">
    <source>
        <dbReference type="ARBA" id="ARBA00011233"/>
    </source>
</evidence>
<comment type="caution">
    <text evidence="13">The sequence shown here is derived from an EMBL/GenBank/DDBJ whole genome shotgun (WGS) entry which is preliminary data.</text>
</comment>
<comment type="subcellular location">
    <subcellularLocation>
        <location evidence="1">Cell outer membrane</location>
        <topology evidence="1">Multi-pass membrane protein</topology>
    </subcellularLocation>
</comment>
<dbReference type="PROSITE" id="PS51257">
    <property type="entry name" value="PROKAR_LIPOPROTEIN"/>
    <property type="match status" value="1"/>
</dbReference>
<dbReference type="CDD" id="cd00342">
    <property type="entry name" value="gram_neg_porins"/>
    <property type="match status" value="1"/>
</dbReference>
<dbReference type="Proteomes" id="UP001595693">
    <property type="component" value="Unassembled WGS sequence"/>
</dbReference>
<keyword evidence="5" id="KW-0812">Transmembrane</keyword>
<dbReference type="InterPro" id="IPR050298">
    <property type="entry name" value="Gram-neg_bact_OMP"/>
</dbReference>
<proteinExistence type="predicted"/>
<evidence type="ECO:0000256" key="5">
    <source>
        <dbReference type="ARBA" id="ARBA00022692"/>
    </source>
</evidence>
<keyword evidence="4" id="KW-1134">Transmembrane beta strand</keyword>
<evidence type="ECO:0000256" key="11">
    <source>
        <dbReference type="SAM" id="SignalP"/>
    </source>
</evidence>
<name>A0ABV8DBR7_9BURK</name>